<dbReference type="OrthoDB" id="5957331at2759"/>
<feature type="region of interest" description="Disordered" evidence="1">
    <location>
        <begin position="254"/>
        <end position="285"/>
    </location>
</feature>
<feature type="compositionally biased region" description="Basic residues" evidence="1">
    <location>
        <begin position="424"/>
        <end position="435"/>
    </location>
</feature>
<dbReference type="AlphaFoldDB" id="A0A2B4RZE9"/>
<reference evidence="3" key="1">
    <citation type="journal article" date="2017" name="bioRxiv">
        <title>Comparative analysis of the genomes of Stylophora pistillata and Acropora digitifera provides evidence for extensive differences between species of corals.</title>
        <authorList>
            <person name="Voolstra C.R."/>
            <person name="Li Y."/>
            <person name="Liew Y.J."/>
            <person name="Baumgarten S."/>
            <person name="Zoccola D."/>
            <person name="Flot J.-F."/>
            <person name="Tambutte S."/>
            <person name="Allemand D."/>
            <person name="Aranda M."/>
        </authorList>
    </citation>
    <scope>NUCLEOTIDE SEQUENCE [LARGE SCALE GENOMIC DNA]</scope>
</reference>
<evidence type="ECO:0000256" key="1">
    <source>
        <dbReference type="SAM" id="MobiDB-lite"/>
    </source>
</evidence>
<evidence type="ECO:0000313" key="2">
    <source>
        <dbReference type="EMBL" id="PFX21930.1"/>
    </source>
</evidence>
<keyword evidence="3" id="KW-1185">Reference proteome</keyword>
<feature type="region of interest" description="Disordered" evidence="1">
    <location>
        <begin position="165"/>
        <end position="185"/>
    </location>
</feature>
<gene>
    <name evidence="2" type="ORF">AWC38_SpisGene13562</name>
</gene>
<feature type="region of interest" description="Disordered" evidence="1">
    <location>
        <begin position="356"/>
        <end position="388"/>
    </location>
</feature>
<accession>A0A2B4RZE9</accession>
<feature type="region of interest" description="Disordered" evidence="1">
    <location>
        <begin position="478"/>
        <end position="531"/>
    </location>
</feature>
<sequence length="564" mass="64793">MRGRARIRHETYNRRDKADVSMGNAEAVPHEKRMSSTKPGNVFSPVDGKLTTDGRYGTSSQTTTEADREIETTENLEETTPRGKTDITNADDPKLPFSNSVPFTNSSASGGTQQQRRVWQEVALRYQQILHREYRMMNLPSYPVQGGNVYLYYVPVMVDHGSATQTPSFNSEHRSTEAAARESRKEKDDIIYIHDSDDEIHSDVKEELSELVKSCSFRKPARAESPREATSPIFEKKNQVEKYSLIKLEDPVLKPKERVNQSEYNHLSESSSDGRDDPKTIMDNQNSEYYDEYDQVTEDHIRIFKGYTIEYHPVYRDKLMKDQKNSRRSEQYTERDEKILDLKKRLAEHTIELEKLKQQQSVKEGVPSNGRLDGIYQQNNKDRSTDGEIIEYSKSSGDQEERVCPKDCPSTQIHYFPSGERKTTLQRKNCRKQTSPRRIDSPFNVNTKEKAGDVGAVPTESAVKNFVLKRKFNLPSGVLQEQSSDDKKNKRTQCSKKTKIRRKRKRGQRMSSSSKLKGIRSMNDKGQEELGPVTNLDRACAPEDISQEEFLSLFGLLKMNQKQS</sequence>
<dbReference type="Proteomes" id="UP000225706">
    <property type="component" value="Unassembled WGS sequence"/>
</dbReference>
<feature type="region of interest" description="Disordered" evidence="1">
    <location>
        <begin position="414"/>
        <end position="450"/>
    </location>
</feature>
<feature type="compositionally biased region" description="Basic and acidic residues" evidence="1">
    <location>
        <begin position="171"/>
        <end position="185"/>
    </location>
</feature>
<proteinExistence type="predicted"/>
<evidence type="ECO:0000313" key="3">
    <source>
        <dbReference type="Proteomes" id="UP000225706"/>
    </source>
</evidence>
<protein>
    <submittedName>
        <fullName evidence="2">Uncharacterized protein</fullName>
    </submittedName>
</protein>
<feature type="compositionally biased region" description="Basic and acidic residues" evidence="1">
    <location>
        <begin position="8"/>
        <end position="19"/>
    </location>
</feature>
<name>A0A2B4RZE9_STYPI</name>
<feature type="region of interest" description="Disordered" evidence="1">
    <location>
        <begin position="1"/>
        <end position="94"/>
    </location>
</feature>
<feature type="compositionally biased region" description="Polar residues" evidence="1">
    <location>
        <begin position="261"/>
        <end position="271"/>
    </location>
</feature>
<dbReference type="EMBL" id="LSMT01000258">
    <property type="protein sequence ID" value="PFX21930.1"/>
    <property type="molecule type" value="Genomic_DNA"/>
</dbReference>
<feature type="compositionally biased region" description="Basic residues" evidence="1">
    <location>
        <begin position="489"/>
        <end position="508"/>
    </location>
</feature>
<comment type="caution">
    <text evidence="2">The sequence shown here is derived from an EMBL/GenBank/DDBJ whole genome shotgun (WGS) entry which is preliminary data.</text>
</comment>
<organism evidence="2 3">
    <name type="scientific">Stylophora pistillata</name>
    <name type="common">Smooth cauliflower coral</name>
    <dbReference type="NCBI Taxonomy" id="50429"/>
    <lineage>
        <taxon>Eukaryota</taxon>
        <taxon>Metazoa</taxon>
        <taxon>Cnidaria</taxon>
        <taxon>Anthozoa</taxon>
        <taxon>Hexacorallia</taxon>
        <taxon>Scleractinia</taxon>
        <taxon>Astrocoeniina</taxon>
        <taxon>Pocilloporidae</taxon>
        <taxon>Stylophora</taxon>
    </lineage>
</organism>